<evidence type="ECO:0000313" key="1">
    <source>
        <dbReference type="EMBL" id="CPR22357.1"/>
    </source>
</evidence>
<keyword evidence="2" id="KW-1185">Reference proteome</keyword>
<organism evidence="1 2">
    <name type="scientific">Candidatus Filomicrobium marinum</name>
    <dbReference type="NCBI Taxonomy" id="1608628"/>
    <lineage>
        <taxon>Bacteria</taxon>
        <taxon>Pseudomonadati</taxon>
        <taxon>Pseudomonadota</taxon>
        <taxon>Alphaproteobacteria</taxon>
        <taxon>Hyphomicrobiales</taxon>
        <taxon>Hyphomicrobiaceae</taxon>
        <taxon>Filomicrobium</taxon>
    </lineage>
</organism>
<dbReference type="KEGG" id="fiy:BN1229_v1_3790"/>
<dbReference type="KEGG" id="fil:BN1229_v1_3800"/>
<name>A0A0D6JKY7_9HYPH</name>
<dbReference type="AlphaFoldDB" id="A0A0D6JKY7"/>
<dbReference type="EMBL" id="LN829119">
    <property type="protein sequence ID" value="CPR22357.1"/>
    <property type="molecule type" value="Genomic_DNA"/>
</dbReference>
<gene>
    <name evidence="1" type="ORF">YBN1229_v1_3790</name>
</gene>
<reference evidence="2" key="1">
    <citation type="submission" date="2015-02" db="EMBL/GenBank/DDBJ databases">
        <authorList>
            <person name="Chooi Y.-H."/>
        </authorList>
    </citation>
    <scope>NUCLEOTIDE SEQUENCE [LARGE SCALE GENOMIC DNA]</scope>
    <source>
        <strain evidence="2">strain Y</strain>
    </source>
</reference>
<proteinExistence type="predicted"/>
<dbReference type="Proteomes" id="UP000033187">
    <property type="component" value="Chromosome 1"/>
</dbReference>
<accession>A0A0D6JKY7</accession>
<protein>
    <submittedName>
        <fullName evidence="1">Uncharacterized protein</fullName>
    </submittedName>
</protein>
<sequence>MPPKERVAKQSRAERFFAEDARRYVQGPSGGCVLLPNSETDAIGRLSHPDDICAVDGPLAEAISRGFLAGEIASLRQQLCAWAVSARAGATVTYARVLSVPVRIDRQRKAKRIAEALRELLEVVAEEVDSAEYIADKGDEEPDIDNERKILLLGEELTPLLDAYASEPLPETGDATNHEVREFFLALGEWWRETATNTGRRGAKAVRNRIAAALWKEFGRDIPDGYSEEEWAKRQFQNWGNSPPSR</sequence>
<evidence type="ECO:0000313" key="2">
    <source>
        <dbReference type="Proteomes" id="UP000033187"/>
    </source>
</evidence>